<evidence type="ECO:0000256" key="5">
    <source>
        <dbReference type="ARBA" id="ARBA00022801"/>
    </source>
</evidence>
<dbReference type="InterPro" id="IPR012341">
    <property type="entry name" value="6hp_glycosidase-like_sf"/>
</dbReference>
<evidence type="ECO:0000313" key="9">
    <source>
        <dbReference type="Proteomes" id="UP000076858"/>
    </source>
</evidence>
<dbReference type="EMBL" id="LRGB01000115">
    <property type="protein sequence ID" value="KZS20820.1"/>
    <property type="molecule type" value="Genomic_DNA"/>
</dbReference>
<gene>
    <name evidence="8" type="ORF">APZ42_012463</name>
</gene>
<dbReference type="PANTHER" id="PTHR23403">
    <property type="entry name" value="TREHALASE"/>
    <property type="match status" value="1"/>
</dbReference>
<dbReference type="PROSITE" id="PS00927">
    <property type="entry name" value="TREHALASE_1"/>
    <property type="match status" value="1"/>
</dbReference>
<comment type="similarity">
    <text evidence="2 7">Belongs to the glycosyl hydrolase 37 family.</text>
</comment>
<proteinExistence type="inferred from homology"/>
<dbReference type="GO" id="GO:0005993">
    <property type="term" value="P:trehalose catabolic process"/>
    <property type="evidence" value="ECO:0007669"/>
    <property type="project" value="TreeGrafter"/>
</dbReference>
<evidence type="ECO:0000256" key="2">
    <source>
        <dbReference type="ARBA" id="ARBA00005615"/>
    </source>
</evidence>
<dbReference type="Gene3D" id="1.50.10.10">
    <property type="match status" value="1"/>
</dbReference>
<dbReference type="AlphaFoldDB" id="A0A0N8A5Y1"/>
<keyword evidence="5 7" id="KW-0378">Hydrolase</keyword>
<organism evidence="8 9">
    <name type="scientific">Daphnia magna</name>
    <dbReference type="NCBI Taxonomy" id="35525"/>
    <lineage>
        <taxon>Eukaryota</taxon>
        <taxon>Metazoa</taxon>
        <taxon>Ecdysozoa</taxon>
        <taxon>Arthropoda</taxon>
        <taxon>Crustacea</taxon>
        <taxon>Branchiopoda</taxon>
        <taxon>Diplostraca</taxon>
        <taxon>Cladocera</taxon>
        <taxon>Anomopoda</taxon>
        <taxon>Daphniidae</taxon>
        <taxon>Daphnia</taxon>
    </lineage>
</organism>
<evidence type="ECO:0000256" key="7">
    <source>
        <dbReference type="RuleBase" id="RU361180"/>
    </source>
</evidence>
<dbReference type="PANTHER" id="PTHR23403:SF1">
    <property type="entry name" value="TREHALASE"/>
    <property type="match status" value="1"/>
</dbReference>
<keyword evidence="6 7" id="KW-0326">Glycosidase</keyword>
<comment type="catalytic activity">
    <reaction evidence="1 7">
        <text>alpha,alpha-trehalose + H2O = alpha-D-glucose + beta-D-glucose</text>
        <dbReference type="Rhea" id="RHEA:32675"/>
        <dbReference type="ChEBI" id="CHEBI:15377"/>
        <dbReference type="ChEBI" id="CHEBI:15903"/>
        <dbReference type="ChEBI" id="CHEBI:16551"/>
        <dbReference type="ChEBI" id="CHEBI:17925"/>
        <dbReference type="EC" id="3.2.1.28"/>
    </reaction>
</comment>
<evidence type="ECO:0000256" key="1">
    <source>
        <dbReference type="ARBA" id="ARBA00001576"/>
    </source>
</evidence>
<evidence type="ECO:0000256" key="6">
    <source>
        <dbReference type="ARBA" id="ARBA00023295"/>
    </source>
</evidence>
<protein>
    <recommendedName>
        <fullName evidence="4 7">Trehalase</fullName>
        <ecNumber evidence="3 7">3.2.1.28</ecNumber>
    </recommendedName>
    <alternativeName>
        <fullName evidence="7">Alpha-trehalose glucohydrolase</fullName>
    </alternativeName>
</protein>
<dbReference type="Pfam" id="PF01204">
    <property type="entry name" value="Trehalase"/>
    <property type="match status" value="1"/>
</dbReference>
<dbReference type="STRING" id="35525.A0A0N8A5Y1"/>
<evidence type="ECO:0000256" key="3">
    <source>
        <dbReference type="ARBA" id="ARBA00012757"/>
    </source>
</evidence>
<dbReference type="SUPFAM" id="SSF48208">
    <property type="entry name" value="Six-hairpin glycosidases"/>
    <property type="match status" value="1"/>
</dbReference>
<dbReference type="SMR" id="A0A0N8A5Y1"/>
<dbReference type="PRINTS" id="PR00744">
    <property type="entry name" value="GLHYDRLASE37"/>
</dbReference>
<reference evidence="8 9" key="1">
    <citation type="submission" date="2016-03" db="EMBL/GenBank/DDBJ databases">
        <title>EvidentialGene: Evidence-directed Construction of Genes on Genomes.</title>
        <authorList>
            <person name="Gilbert D.G."/>
            <person name="Choi J.-H."/>
            <person name="Mockaitis K."/>
            <person name="Colbourne J."/>
            <person name="Pfrender M."/>
        </authorList>
    </citation>
    <scope>NUCLEOTIDE SEQUENCE [LARGE SCALE GENOMIC DNA]</scope>
    <source>
        <strain evidence="8 9">Xinb3</strain>
        <tissue evidence="8">Complete organism</tissue>
    </source>
</reference>
<dbReference type="InterPro" id="IPR018232">
    <property type="entry name" value="Glyco_hydro_37_CS"/>
</dbReference>
<sequence length="569" mass="65649">MVRLVHFFLFISSTTFALTLVKPLPPPCPSPIYCHGPLLHTVQMAKIYHDSKTFVDKKLRFDPDLVAANFSQLMNLTHNKPSQNDLIIFISQHFESEGSEFQPWDPSDWLDDPSFLKKISNQQLRNWGKELHGAWKFLGRQIKDDVRDHPELYSMIYVPNPFIIPGGRFREIYYWDSYWIVQGLLLSQMNHTVRGMLENFMQMVDVYGLVPNGGRIYYQQRSQPPMLIPMVDRYINATGDVDFLNGRLHLLEKEFKFWLTNRTVTVRGHTLARFNSETDGPRPESYMEDFHSSANMSESARQEFYVNMKSGAESGWDFSSRWFIADGGHNEGNLSHISTRDIIPVDLNAFICMNARILSEMFRKVGDERKARLYHDKYVEWKTAIQQVLWNEDQGIWLDYDISNNVQRSYFYASNIAPLWAGCWDPTPTAVDAVVHKVIDYLETSQSTKFAGGIPTSMLHTGQQWDFPNGWPPLQHMLVVGLENTGDPRAKALAFKLAQKWLINNYDAYQQSMPNAMFEKYDVTVVGLPGGGGEYDVQLGFGWTNGVIMDFLNIYGDRLVTEQNTLYMK</sequence>
<evidence type="ECO:0000313" key="8">
    <source>
        <dbReference type="EMBL" id="KZS20820.1"/>
    </source>
</evidence>
<dbReference type="InterPro" id="IPR001661">
    <property type="entry name" value="Glyco_hydro_37"/>
</dbReference>
<accession>A0A0N8A5Y1</accession>
<dbReference type="Proteomes" id="UP000076858">
    <property type="component" value="Unassembled WGS sequence"/>
</dbReference>
<dbReference type="OrthoDB" id="3542292at2759"/>
<dbReference type="PROSITE" id="PS00928">
    <property type="entry name" value="TREHALASE_2"/>
    <property type="match status" value="1"/>
</dbReference>
<comment type="caution">
    <text evidence="8">The sequence shown here is derived from an EMBL/GenBank/DDBJ whole genome shotgun (WGS) entry which is preliminary data.</text>
</comment>
<dbReference type="InterPro" id="IPR008928">
    <property type="entry name" value="6-hairpin_glycosidase_sf"/>
</dbReference>
<keyword evidence="9" id="KW-1185">Reference proteome</keyword>
<dbReference type="GO" id="GO:0004555">
    <property type="term" value="F:alpha,alpha-trehalase activity"/>
    <property type="evidence" value="ECO:0007669"/>
    <property type="project" value="UniProtKB-EC"/>
</dbReference>
<evidence type="ECO:0000256" key="4">
    <source>
        <dbReference type="ARBA" id="ARBA00019905"/>
    </source>
</evidence>
<dbReference type="EC" id="3.2.1.28" evidence="3 7"/>
<name>A0A0N8A5Y1_9CRUS</name>